<comment type="caution">
    <text evidence="2">The sequence shown here is derived from an EMBL/GenBank/DDBJ whole genome shotgun (WGS) entry which is preliminary data.</text>
</comment>
<protein>
    <recommendedName>
        <fullName evidence="5">NusG-like N-terminal domain-containing protein</fullName>
    </recommendedName>
</protein>
<keyword evidence="3" id="KW-1185">Reference proteome</keyword>
<dbReference type="HOGENOM" id="CLU_067287_2_0_9"/>
<dbReference type="AlphaFoldDB" id="N2A459"/>
<dbReference type="Proteomes" id="UP000274920">
    <property type="component" value="Unassembled WGS sequence"/>
</dbReference>
<evidence type="ECO:0000313" key="3">
    <source>
        <dbReference type="Proteomes" id="UP000274920"/>
    </source>
</evidence>
<dbReference type="InterPro" id="IPR036735">
    <property type="entry name" value="NGN_dom_sf"/>
</dbReference>
<reference evidence="2" key="1">
    <citation type="submission" date="2018-10" db="EMBL/GenBank/DDBJ databases">
        <title>Schaedlerella arabinophila gen. nov. sp. nov., isolated from the mouse intestinal tract and comparative analysis with the genome of the closely related altered Schaedler flora strain ASF502.</title>
        <authorList>
            <person name="Miyake S."/>
            <person name="Soh M."/>
            <person name="Seedorf H."/>
        </authorList>
    </citation>
    <scope>NUCLEOTIDE SEQUENCE [LARGE SCALE GENOMIC DNA]</scope>
    <source>
        <strain evidence="2">DSM 106076</strain>
    </source>
</reference>
<accession>A0A3R8R5I7</accession>
<dbReference type="eggNOG" id="COG0250">
    <property type="taxonomic scope" value="Bacteria"/>
</dbReference>
<gene>
    <name evidence="2" type="ORF">EBB54_14840</name>
    <name evidence="1" type="ORF">FMM80_09255</name>
</gene>
<reference evidence="1 4" key="2">
    <citation type="submission" date="2019-07" db="EMBL/GenBank/DDBJ databases">
        <title>Draft genome sequences of 15 bacterial species constituting the stable defined intestinal microbiota of the GM15 gnotobiotic mouse model.</title>
        <authorList>
            <person name="Elie C."/>
            <person name="Mathieu A."/>
            <person name="Saliou A."/>
            <person name="Darnaud M."/>
            <person name="Leulier F."/>
            <person name="Tamellini A."/>
        </authorList>
    </citation>
    <scope>NUCLEOTIDE SEQUENCE [LARGE SCALE GENOMIC DNA]</scope>
    <source>
        <strain evidence="4">ASF 502</strain>
        <strain evidence="1">MD300</strain>
    </source>
</reference>
<evidence type="ECO:0000313" key="2">
    <source>
        <dbReference type="EMBL" id="RRK32492.1"/>
    </source>
</evidence>
<dbReference type="RefSeq" id="WP_004072532.1">
    <property type="nucleotide sequence ID" value="NZ_RHJS01000002.1"/>
</dbReference>
<evidence type="ECO:0000313" key="1">
    <source>
        <dbReference type="EMBL" id="NDO68857.1"/>
    </source>
</evidence>
<accession>N2A459</accession>
<sequence>MWCVVYAGDDREEKTEDFIKALLPASSYTRCFHLVQHKAQKSQGMLRDVVRKYLPGYVFIETDKPEAVHDILKKTPKRLLFSDNWSVSTLDGEEEALFRLIVDEKGEIGLSTARTSVDAGNGKKKNEYLSGPLVKVADKVVYVNYHRRFAVIGGDFIGGKEPLRLGFRFDGEEIGKMVNQAGI</sequence>
<evidence type="ECO:0008006" key="5">
    <source>
        <dbReference type="Google" id="ProtNLM"/>
    </source>
</evidence>
<dbReference type="Proteomes" id="UP000474104">
    <property type="component" value="Unassembled WGS sequence"/>
</dbReference>
<proteinExistence type="predicted"/>
<name>N2A459_9FIRM</name>
<dbReference type="SUPFAM" id="SSF82679">
    <property type="entry name" value="N-utilization substance G protein NusG, N-terminal domain"/>
    <property type="match status" value="1"/>
</dbReference>
<dbReference type="EMBL" id="VIRB01000061">
    <property type="protein sequence ID" value="NDO68857.1"/>
    <property type="molecule type" value="Genomic_DNA"/>
</dbReference>
<dbReference type="Gene3D" id="3.30.70.940">
    <property type="entry name" value="NusG, N-terminal domain"/>
    <property type="match status" value="1"/>
</dbReference>
<dbReference type="OrthoDB" id="1681764at2"/>
<dbReference type="EMBL" id="RHJS01000002">
    <property type="protein sequence ID" value="RRK32492.1"/>
    <property type="molecule type" value="Genomic_DNA"/>
</dbReference>
<evidence type="ECO:0000313" key="4">
    <source>
        <dbReference type="Proteomes" id="UP000474104"/>
    </source>
</evidence>
<dbReference type="STRING" id="2044587.C824_05341"/>
<dbReference type="GO" id="GO:0006354">
    <property type="term" value="P:DNA-templated transcription elongation"/>
    <property type="evidence" value="ECO:0007669"/>
    <property type="project" value="InterPro"/>
</dbReference>
<organism evidence="2 3">
    <name type="scientific">Schaedlerella arabinosiphila</name>
    <dbReference type="NCBI Taxonomy" id="2044587"/>
    <lineage>
        <taxon>Bacteria</taxon>
        <taxon>Bacillati</taxon>
        <taxon>Bacillota</taxon>
        <taxon>Clostridia</taxon>
        <taxon>Lachnospirales</taxon>
        <taxon>Lachnospiraceae</taxon>
        <taxon>Schaedlerella</taxon>
    </lineage>
</organism>